<evidence type="ECO:0000259" key="8">
    <source>
        <dbReference type="PROSITE" id="PS51677"/>
    </source>
</evidence>
<organism evidence="9 10">
    <name type="scientific">Moelleriella libera RCEF 2490</name>
    <dbReference type="NCBI Taxonomy" id="1081109"/>
    <lineage>
        <taxon>Eukaryota</taxon>
        <taxon>Fungi</taxon>
        <taxon>Dikarya</taxon>
        <taxon>Ascomycota</taxon>
        <taxon>Pezizomycotina</taxon>
        <taxon>Sordariomycetes</taxon>
        <taxon>Hypocreomycetidae</taxon>
        <taxon>Hypocreales</taxon>
        <taxon>Clavicipitaceae</taxon>
        <taxon>Moelleriella</taxon>
    </lineage>
</organism>
<dbReference type="EMBL" id="AZGY01000025">
    <property type="protein sequence ID" value="KZZ89376.1"/>
    <property type="molecule type" value="Genomic_DNA"/>
</dbReference>
<dbReference type="GO" id="GO:0046872">
    <property type="term" value="F:metal ion binding"/>
    <property type="evidence" value="ECO:0007669"/>
    <property type="project" value="UniProtKB-KW"/>
</dbReference>
<evidence type="ECO:0000256" key="1">
    <source>
        <dbReference type="ARBA" id="ARBA00001941"/>
    </source>
</evidence>
<comment type="caution">
    <text evidence="9">The sequence shown here is derived from an EMBL/GenBank/DDBJ whole genome shotgun (WGS) entry which is preliminary data.</text>
</comment>
<dbReference type="PANTHER" id="PTHR46471:SF4">
    <property type="entry name" value="CHITIN DEACETYLASE"/>
    <property type="match status" value="1"/>
</dbReference>
<dbReference type="InterPro" id="IPR002509">
    <property type="entry name" value="NODB_dom"/>
</dbReference>
<sequence length="270" mass="29594">MVLSMPLFKAAMLMNAAPLTPPNASASPKSTTTPSSSTPTNIPMANLPFGSVITTCTEPNTMALTFDDGPSKFSTTLLQKLKENDIKATFFITGLNGDNGVEGGSVDAKALLPQIMQEGHQIASHTFSHPSLDTLSQDKIQEEMVKLDNDLIKFMGKAPTFMRPPFYASNDVVMKAMKKMQYLVVTSDLDTNDWNFTTPENNFNALDNLKKGIDKKGTIILMHEIHDTSVNMLLPAAIPLLKKTGKKLVTVGECLKIPKEQWYREKSVVA</sequence>
<evidence type="ECO:0000313" key="9">
    <source>
        <dbReference type="EMBL" id="KZZ89376.1"/>
    </source>
</evidence>
<keyword evidence="10" id="KW-1185">Reference proteome</keyword>
<dbReference type="STRING" id="1081109.A0A167WX50"/>
<evidence type="ECO:0000256" key="4">
    <source>
        <dbReference type="ARBA" id="ARBA00022801"/>
    </source>
</evidence>
<proteinExistence type="predicted"/>
<comment type="cofactor">
    <cofactor evidence="1">
        <name>Co(2+)</name>
        <dbReference type="ChEBI" id="CHEBI:48828"/>
    </cofactor>
</comment>
<feature type="region of interest" description="Disordered" evidence="7">
    <location>
        <begin position="20"/>
        <end position="43"/>
    </location>
</feature>
<evidence type="ECO:0000256" key="2">
    <source>
        <dbReference type="ARBA" id="ARBA00022723"/>
    </source>
</evidence>
<keyword evidence="6" id="KW-0170">Cobalt</keyword>
<dbReference type="Proteomes" id="UP000078544">
    <property type="component" value="Unassembled WGS sequence"/>
</dbReference>
<evidence type="ECO:0000256" key="6">
    <source>
        <dbReference type="ARBA" id="ARBA00023285"/>
    </source>
</evidence>
<dbReference type="AlphaFoldDB" id="A0A167WX50"/>
<feature type="compositionally biased region" description="Low complexity" evidence="7">
    <location>
        <begin position="22"/>
        <end position="43"/>
    </location>
</feature>
<dbReference type="GO" id="GO:0005975">
    <property type="term" value="P:carbohydrate metabolic process"/>
    <property type="evidence" value="ECO:0007669"/>
    <property type="project" value="InterPro"/>
</dbReference>
<protein>
    <submittedName>
        <fullName evidence="9">Glycoside hydrolase/deacetylase, beta/alpha-barrel</fullName>
    </submittedName>
</protein>
<dbReference type="Gene3D" id="3.20.20.370">
    <property type="entry name" value="Glycoside hydrolase/deacetylase"/>
    <property type="match status" value="1"/>
</dbReference>
<dbReference type="OrthoDB" id="407355at2759"/>
<evidence type="ECO:0000313" key="10">
    <source>
        <dbReference type="Proteomes" id="UP000078544"/>
    </source>
</evidence>
<dbReference type="CDD" id="cd10951">
    <property type="entry name" value="CE4_ClCDA_like"/>
    <property type="match status" value="1"/>
</dbReference>
<gene>
    <name evidence="9" type="ORF">AAL_07675</name>
</gene>
<dbReference type="SUPFAM" id="SSF88713">
    <property type="entry name" value="Glycoside hydrolase/deacetylase"/>
    <property type="match status" value="1"/>
</dbReference>
<dbReference type="PANTHER" id="PTHR46471">
    <property type="entry name" value="CHITIN DEACETYLASE"/>
    <property type="match status" value="1"/>
</dbReference>
<dbReference type="InterPro" id="IPR011330">
    <property type="entry name" value="Glyco_hydro/deAcase_b/a-brl"/>
</dbReference>
<dbReference type="Pfam" id="PF01522">
    <property type="entry name" value="Polysacc_deac_1"/>
    <property type="match status" value="1"/>
</dbReference>
<keyword evidence="5" id="KW-0119">Carbohydrate metabolism</keyword>
<keyword evidence="3" id="KW-0732">Signal</keyword>
<dbReference type="GO" id="GO:0016810">
    <property type="term" value="F:hydrolase activity, acting on carbon-nitrogen (but not peptide) bonds"/>
    <property type="evidence" value="ECO:0007669"/>
    <property type="project" value="InterPro"/>
</dbReference>
<reference evidence="9 10" key="1">
    <citation type="journal article" date="2016" name="Genome Biol. Evol.">
        <title>Divergent and convergent evolution of fungal pathogenicity.</title>
        <authorList>
            <person name="Shang Y."/>
            <person name="Xiao G."/>
            <person name="Zheng P."/>
            <person name="Cen K."/>
            <person name="Zhan S."/>
            <person name="Wang C."/>
        </authorList>
    </citation>
    <scope>NUCLEOTIDE SEQUENCE [LARGE SCALE GENOMIC DNA]</scope>
    <source>
        <strain evidence="9 10">RCEF 2490</strain>
    </source>
</reference>
<evidence type="ECO:0000256" key="7">
    <source>
        <dbReference type="SAM" id="MobiDB-lite"/>
    </source>
</evidence>
<keyword evidence="4 9" id="KW-0378">Hydrolase</keyword>
<accession>A0A167WX50</accession>
<evidence type="ECO:0000256" key="3">
    <source>
        <dbReference type="ARBA" id="ARBA00022729"/>
    </source>
</evidence>
<dbReference type="PROSITE" id="PS51677">
    <property type="entry name" value="NODB"/>
    <property type="match status" value="1"/>
</dbReference>
<name>A0A167WX50_9HYPO</name>
<evidence type="ECO:0000256" key="5">
    <source>
        <dbReference type="ARBA" id="ARBA00023277"/>
    </source>
</evidence>
<feature type="domain" description="NodB homology" evidence="8">
    <location>
        <begin position="60"/>
        <end position="249"/>
    </location>
</feature>
<keyword evidence="2" id="KW-0479">Metal-binding</keyword>